<dbReference type="FunCoup" id="A0A2P6MUC5">
    <property type="interactions" value="64"/>
</dbReference>
<organism evidence="2 3">
    <name type="scientific">Planoprotostelium fungivorum</name>
    <dbReference type="NCBI Taxonomy" id="1890364"/>
    <lineage>
        <taxon>Eukaryota</taxon>
        <taxon>Amoebozoa</taxon>
        <taxon>Evosea</taxon>
        <taxon>Variosea</taxon>
        <taxon>Cavosteliida</taxon>
        <taxon>Cavosteliaceae</taxon>
        <taxon>Planoprotostelium</taxon>
    </lineage>
</organism>
<feature type="compositionally biased region" description="Basic and acidic residues" evidence="1">
    <location>
        <begin position="714"/>
        <end position="726"/>
    </location>
</feature>
<evidence type="ECO:0000313" key="2">
    <source>
        <dbReference type="EMBL" id="PRP75312.1"/>
    </source>
</evidence>
<dbReference type="OrthoDB" id="19232at2759"/>
<accession>A0A2P6MUC5</accession>
<dbReference type="InterPro" id="IPR051851">
    <property type="entry name" value="EFR3_Homologs"/>
</dbReference>
<dbReference type="SUPFAM" id="SSF48371">
    <property type="entry name" value="ARM repeat"/>
    <property type="match status" value="1"/>
</dbReference>
<protein>
    <submittedName>
        <fullName evidence="2">Uncharacterized protein</fullName>
    </submittedName>
</protein>
<gene>
    <name evidence="2" type="ORF">PROFUN_05623</name>
</gene>
<dbReference type="InParanoid" id="A0A2P6MUC5"/>
<feature type="region of interest" description="Disordered" evidence="1">
    <location>
        <begin position="701"/>
        <end position="726"/>
    </location>
</feature>
<evidence type="ECO:0000313" key="3">
    <source>
        <dbReference type="Proteomes" id="UP000241769"/>
    </source>
</evidence>
<evidence type="ECO:0000256" key="1">
    <source>
        <dbReference type="SAM" id="MobiDB-lite"/>
    </source>
</evidence>
<dbReference type="PANTHER" id="PTHR12444">
    <property type="entry name" value="PROTEIN EFR3 HOMOLOG CMP44E"/>
    <property type="match status" value="1"/>
</dbReference>
<dbReference type="EMBL" id="MDYQ01000395">
    <property type="protein sequence ID" value="PRP75312.1"/>
    <property type="molecule type" value="Genomic_DNA"/>
</dbReference>
<reference evidence="2 3" key="1">
    <citation type="journal article" date="2018" name="Genome Biol. Evol.">
        <title>Multiple Roots of Fruiting Body Formation in Amoebozoa.</title>
        <authorList>
            <person name="Hillmann F."/>
            <person name="Forbes G."/>
            <person name="Novohradska S."/>
            <person name="Ferling I."/>
            <person name="Riege K."/>
            <person name="Groth M."/>
            <person name="Westermann M."/>
            <person name="Marz M."/>
            <person name="Spaller T."/>
            <person name="Winckler T."/>
            <person name="Schaap P."/>
            <person name="Glockner G."/>
        </authorList>
    </citation>
    <scope>NUCLEOTIDE SEQUENCE [LARGE SCALE GENOMIC DNA]</scope>
    <source>
        <strain evidence="2 3">Jena</strain>
    </source>
</reference>
<proteinExistence type="predicted"/>
<dbReference type="STRING" id="1890364.A0A2P6MUC5"/>
<dbReference type="AlphaFoldDB" id="A0A2P6MUC5"/>
<name>A0A2P6MUC5_9EUKA</name>
<comment type="caution">
    <text evidence="2">The sequence shown here is derived from an EMBL/GenBank/DDBJ whole genome shotgun (WGS) entry which is preliminary data.</text>
</comment>
<dbReference type="InterPro" id="IPR016024">
    <property type="entry name" value="ARM-type_fold"/>
</dbReference>
<dbReference type="Proteomes" id="UP000241769">
    <property type="component" value="Unassembled WGS sequence"/>
</dbReference>
<dbReference type="GO" id="GO:0072659">
    <property type="term" value="P:protein localization to plasma membrane"/>
    <property type="evidence" value="ECO:0007669"/>
    <property type="project" value="TreeGrafter"/>
</dbReference>
<dbReference type="GO" id="GO:0005886">
    <property type="term" value="C:plasma membrane"/>
    <property type="evidence" value="ECO:0007669"/>
    <property type="project" value="TreeGrafter"/>
</dbReference>
<keyword evidence="3" id="KW-1185">Reference proteome</keyword>
<sequence>MSIKPPKKNYTTKTKTKGLDLVKSCFPKEGGEIESHQLDALLKFLSLNPEKAFDVGRRISQEVEFRLQVLPSHSFSERFGSVLVAVDVLTAIIRECHSNQMSFYATSAVNILRDLFSVQPTRSNPTQAYNLKIVATQTFARLVKAKDGYDIEQSSDLRAFVGCFIEMINNNAANVEIKQTLRNYGIKGLLSYITTVGDIESFVAQFIDSVPPDANHHLINTLLNVLIDSEQEFPVPTEDDITSVVDNLSISTAFFSSQKSAEKTDLSKELSVPLLSFFCLRELGSHGSVTTHKSVFTSILYHINRNTLWNRQAFMRNVIRAMSHDEFIQTNSLQLLLQLSQVENFVPAPGQASVKNNIIIAINFFYSEEKTMRSISVGPMIEVLLPLIHELTHQAEINGRLKAPPPLSESERDLQENILHCIGTVAAKNPDPSEKVASIVYLIDDRAKNKEHQRYLLLRAVLEIIQQLKELPASGGLPTKVIDQLITFEPTGPEYRLVVASIFYHILRSQLSSGGPDEKGEKRNRSIRSYLLNELWFINSSPQNLMFVYKCFLSLLEVYGPAELEHSLPIMFHAEDLLLTDSTKRRIPLQMSQGVHSVVAAYLIQVARLINVPQLHSHVETAMNGKWSRHLFVREGVLVQEGDAFELQYAVPLGEDEGHYFTANRIVPIILNSPELNAALSPSLANAQVADMDALLRRPSQYATTPRKSSIPPKVDRGRTKTIDLPRDPSIDKNLKGWSYEDMLTRTHAQHSVPAEFLHNQKFGTMVRESELQGSGRYDAYTLVLGLLPEAELLPGSVVSRPPTLNHAALLLSSSTGSSVKRLPILQSSALFVEKSKKCGGSVAFVCTLVRLTGEVLYRYRAQTIRATSVLQPSHIEGLHTVGVGRRSRIFKFRTPMTTSNMLSRNLILLFIAAAAVATEPAVIVNSTNNACIRSGNGAGSHCSKGQYYDCCGCCTGGSFCAGPDESPRCCPANSAYCGCLNNQAGCYGSVFNNSQTNVAISDSFGACYDPSTGVCKSEVSKELWIVCPNGWDPCISYSYPTCCSPGTSCNAAATQQAGYPICSPNPVKRASASDTPCQTSTSNAAQPNCAASNAARDNKCCTGDGVGYSDGYYCGGAHQCLNGYCLLTGASGQNC</sequence>
<dbReference type="PANTHER" id="PTHR12444:SF8">
    <property type="entry name" value="PROTEIN EFR3 HOMOLOG CMP44E"/>
    <property type="match status" value="1"/>
</dbReference>